<keyword evidence="6" id="KW-0808">Transferase</keyword>
<evidence type="ECO:0000256" key="1">
    <source>
        <dbReference type="ARBA" id="ARBA00000085"/>
    </source>
</evidence>
<dbReference type="SUPFAM" id="SSF47384">
    <property type="entry name" value="Homodimeric domain of signal transducing histidine kinase"/>
    <property type="match status" value="1"/>
</dbReference>
<evidence type="ECO:0000313" key="18">
    <source>
        <dbReference type="EMBL" id="MBK1881247.1"/>
    </source>
</evidence>
<dbReference type="CDD" id="cd00082">
    <property type="entry name" value="HisKA"/>
    <property type="match status" value="1"/>
</dbReference>
<keyword evidence="5" id="KW-0597">Phosphoprotein</keyword>
<dbReference type="InterPro" id="IPR003660">
    <property type="entry name" value="HAMP_dom"/>
</dbReference>
<reference evidence="18" key="1">
    <citation type="submission" date="2021-01" db="EMBL/GenBank/DDBJ databases">
        <title>Modified the classification status of verrucomicrobia.</title>
        <authorList>
            <person name="Feng X."/>
        </authorList>
    </citation>
    <scope>NUCLEOTIDE SEQUENCE</scope>
    <source>
        <strain evidence="18">KCTC 22041</strain>
    </source>
</reference>
<dbReference type="PANTHER" id="PTHR45436:SF5">
    <property type="entry name" value="SENSOR HISTIDINE KINASE TRCS"/>
    <property type="match status" value="1"/>
</dbReference>
<keyword evidence="8" id="KW-0547">Nucleotide-binding</keyword>
<evidence type="ECO:0000256" key="15">
    <source>
        <dbReference type="SAM" id="Phobius"/>
    </source>
</evidence>
<dbReference type="InterPro" id="IPR050428">
    <property type="entry name" value="TCS_sensor_his_kinase"/>
</dbReference>
<dbReference type="InterPro" id="IPR003661">
    <property type="entry name" value="HisK_dim/P_dom"/>
</dbReference>
<dbReference type="SMART" id="SM00304">
    <property type="entry name" value="HAMP"/>
    <property type="match status" value="1"/>
</dbReference>
<dbReference type="GO" id="GO:0000155">
    <property type="term" value="F:phosphorelay sensor kinase activity"/>
    <property type="evidence" value="ECO:0007669"/>
    <property type="project" value="InterPro"/>
</dbReference>
<dbReference type="Pfam" id="PF00512">
    <property type="entry name" value="HisKA"/>
    <property type="match status" value="1"/>
</dbReference>
<feature type="domain" description="HAMP" evidence="17">
    <location>
        <begin position="197"/>
        <end position="250"/>
    </location>
</feature>
<gene>
    <name evidence="18" type="ORF">JIN85_02405</name>
</gene>
<evidence type="ECO:0000313" key="19">
    <source>
        <dbReference type="Proteomes" id="UP000603141"/>
    </source>
</evidence>
<evidence type="ECO:0000256" key="9">
    <source>
        <dbReference type="ARBA" id="ARBA00022777"/>
    </source>
</evidence>
<evidence type="ECO:0000256" key="8">
    <source>
        <dbReference type="ARBA" id="ARBA00022741"/>
    </source>
</evidence>
<dbReference type="AlphaFoldDB" id="A0A934S7Q9"/>
<sequence length="477" mass="52732">MKFSSHIAAITQSIKWRVFFYYTLLHLLVISLLIAGFHTYEKQSRIRSRTSEMQELAMRYMPLFFAPGHQGPPNGRGPAPPPPPRIDTRQLKEDVESMEHNGFFLAAIDHDAVVKFRSPTWPTSLNAPPIPEGKPSSITEMPGWILYSHQTAQQDRVIIGTSSVALEQEVRHLTVVAGAIGAAITVITSLVGMLILRFSLKPISMISESATRIAEGDFSERIDTGSQRSELGQLAVVLNKTFSRLEAAVQRQVQFTADASHELRTPVAAILADCQYSLKRERPPERYLETIEVCHESAQHMKSLIESLGALAAFDSKDALLNPTPIQLEDVLLQARQITEPLAALRSIALEVDLQPVQLIADERQLSQAVINLLANAVRFNRPNGTVSLKCWTEPTMACIEVADTGIGVPHELQDHIFERFFRVDPSRSNKSGGSGLGLAITRTIVEAHGGNIHLTSELGKGSRFVIRIPLRPVLLD</sequence>
<dbReference type="Proteomes" id="UP000603141">
    <property type="component" value="Unassembled WGS sequence"/>
</dbReference>
<evidence type="ECO:0000256" key="5">
    <source>
        <dbReference type="ARBA" id="ARBA00022553"/>
    </source>
</evidence>
<protein>
    <recommendedName>
        <fullName evidence="3">histidine kinase</fullName>
        <ecNumber evidence="3">2.7.13.3</ecNumber>
    </recommendedName>
</protein>
<dbReference type="RefSeq" id="WP_200267280.1">
    <property type="nucleotide sequence ID" value="NZ_JAENIJ010000003.1"/>
</dbReference>
<proteinExistence type="predicted"/>
<evidence type="ECO:0000256" key="6">
    <source>
        <dbReference type="ARBA" id="ARBA00022679"/>
    </source>
</evidence>
<evidence type="ECO:0000256" key="10">
    <source>
        <dbReference type="ARBA" id="ARBA00022840"/>
    </source>
</evidence>
<comment type="caution">
    <text evidence="18">The sequence shown here is derived from an EMBL/GenBank/DDBJ whole genome shotgun (WGS) entry which is preliminary data.</text>
</comment>
<dbReference type="GO" id="GO:0005524">
    <property type="term" value="F:ATP binding"/>
    <property type="evidence" value="ECO:0007669"/>
    <property type="project" value="UniProtKB-KW"/>
</dbReference>
<feature type="transmembrane region" description="Helical" evidence="15">
    <location>
        <begin position="20"/>
        <end position="40"/>
    </location>
</feature>
<dbReference type="InterPro" id="IPR004358">
    <property type="entry name" value="Sig_transdc_His_kin-like_C"/>
</dbReference>
<dbReference type="Pfam" id="PF02518">
    <property type="entry name" value="HATPase_c"/>
    <property type="match status" value="1"/>
</dbReference>
<keyword evidence="10" id="KW-0067">ATP-binding</keyword>
<keyword evidence="4" id="KW-1003">Cell membrane</keyword>
<evidence type="ECO:0000256" key="2">
    <source>
        <dbReference type="ARBA" id="ARBA00004236"/>
    </source>
</evidence>
<evidence type="ECO:0000256" key="11">
    <source>
        <dbReference type="ARBA" id="ARBA00022989"/>
    </source>
</evidence>
<dbReference type="PROSITE" id="PS50885">
    <property type="entry name" value="HAMP"/>
    <property type="match status" value="1"/>
</dbReference>
<dbReference type="CDD" id="cd16922">
    <property type="entry name" value="HATPase_EvgS-ArcB-TorS-like"/>
    <property type="match status" value="1"/>
</dbReference>
<keyword evidence="11 15" id="KW-1133">Transmembrane helix</keyword>
<keyword evidence="12" id="KW-0902">Two-component regulatory system</keyword>
<comment type="catalytic activity">
    <reaction evidence="1">
        <text>ATP + protein L-histidine = ADP + protein N-phospho-L-histidine.</text>
        <dbReference type="EC" id="2.7.13.3"/>
    </reaction>
</comment>
<keyword evidence="13 15" id="KW-0472">Membrane</keyword>
<dbReference type="InterPro" id="IPR036890">
    <property type="entry name" value="HATPase_C_sf"/>
</dbReference>
<dbReference type="FunFam" id="3.30.565.10:FF:000023">
    <property type="entry name" value="PAS domain-containing sensor histidine kinase"/>
    <property type="match status" value="1"/>
</dbReference>
<dbReference type="SUPFAM" id="SSF158472">
    <property type="entry name" value="HAMP domain-like"/>
    <property type="match status" value="1"/>
</dbReference>
<dbReference type="Gene3D" id="1.10.287.130">
    <property type="match status" value="1"/>
</dbReference>
<evidence type="ECO:0000259" key="16">
    <source>
        <dbReference type="PROSITE" id="PS50109"/>
    </source>
</evidence>
<comment type="subcellular location">
    <subcellularLocation>
        <location evidence="2">Cell membrane</location>
    </subcellularLocation>
</comment>
<feature type="transmembrane region" description="Helical" evidence="15">
    <location>
        <begin position="173"/>
        <end position="196"/>
    </location>
</feature>
<dbReference type="Gene3D" id="6.10.340.10">
    <property type="match status" value="1"/>
</dbReference>
<dbReference type="InterPro" id="IPR003594">
    <property type="entry name" value="HATPase_dom"/>
</dbReference>
<dbReference type="PANTHER" id="PTHR45436">
    <property type="entry name" value="SENSOR HISTIDINE KINASE YKOH"/>
    <property type="match status" value="1"/>
</dbReference>
<dbReference type="SUPFAM" id="SSF55874">
    <property type="entry name" value="ATPase domain of HSP90 chaperone/DNA topoisomerase II/histidine kinase"/>
    <property type="match status" value="1"/>
</dbReference>
<accession>A0A934S7Q9</accession>
<evidence type="ECO:0000259" key="17">
    <source>
        <dbReference type="PROSITE" id="PS50885"/>
    </source>
</evidence>
<evidence type="ECO:0000256" key="14">
    <source>
        <dbReference type="SAM" id="MobiDB-lite"/>
    </source>
</evidence>
<keyword evidence="19" id="KW-1185">Reference proteome</keyword>
<dbReference type="SMART" id="SM00387">
    <property type="entry name" value="HATPase_c"/>
    <property type="match status" value="1"/>
</dbReference>
<organism evidence="18 19">
    <name type="scientific">Luteolibacter pohnpeiensis</name>
    <dbReference type="NCBI Taxonomy" id="454153"/>
    <lineage>
        <taxon>Bacteria</taxon>
        <taxon>Pseudomonadati</taxon>
        <taxon>Verrucomicrobiota</taxon>
        <taxon>Verrucomicrobiia</taxon>
        <taxon>Verrucomicrobiales</taxon>
        <taxon>Verrucomicrobiaceae</taxon>
        <taxon>Luteolibacter</taxon>
    </lineage>
</organism>
<evidence type="ECO:0000256" key="12">
    <source>
        <dbReference type="ARBA" id="ARBA00023012"/>
    </source>
</evidence>
<dbReference type="Gene3D" id="3.30.565.10">
    <property type="entry name" value="Histidine kinase-like ATPase, C-terminal domain"/>
    <property type="match status" value="1"/>
</dbReference>
<dbReference type="PRINTS" id="PR00344">
    <property type="entry name" value="BCTRLSENSOR"/>
</dbReference>
<dbReference type="EC" id="2.7.13.3" evidence="3"/>
<dbReference type="SMART" id="SM00388">
    <property type="entry name" value="HisKA"/>
    <property type="match status" value="1"/>
</dbReference>
<dbReference type="InterPro" id="IPR005467">
    <property type="entry name" value="His_kinase_dom"/>
</dbReference>
<feature type="region of interest" description="Disordered" evidence="14">
    <location>
        <begin position="69"/>
        <end position="88"/>
    </location>
</feature>
<feature type="domain" description="Histidine kinase" evidence="16">
    <location>
        <begin position="258"/>
        <end position="473"/>
    </location>
</feature>
<name>A0A934S7Q9_9BACT</name>
<evidence type="ECO:0000256" key="3">
    <source>
        <dbReference type="ARBA" id="ARBA00012438"/>
    </source>
</evidence>
<keyword evidence="9 18" id="KW-0418">Kinase</keyword>
<dbReference type="InterPro" id="IPR036097">
    <property type="entry name" value="HisK_dim/P_sf"/>
</dbReference>
<dbReference type="GO" id="GO:0005886">
    <property type="term" value="C:plasma membrane"/>
    <property type="evidence" value="ECO:0007669"/>
    <property type="project" value="UniProtKB-SubCell"/>
</dbReference>
<keyword evidence="7 15" id="KW-0812">Transmembrane</keyword>
<dbReference type="Pfam" id="PF00672">
    <property type="entry name" value="HAMP"/>
    <property type="match status" value="1"/>
</dbReference>
<dbReference type="CDD" id="cd06225">
    <property type="entry name" value="HAMP"/>
    <property type="match status" value="1"/>
</dbReference>
<dbReference type="EMBL" id="JAENIJ010000003">
    <property type="protein sequence ID" value="MBK1881247.1"/>
    <property type="molecule type" value="Genomic_DNA"/>
</dbReference>
<evidence type="ECO:0000256" key="7">
    <source>
        <dbReference type="ARBA" id="ARBA00022692"/>
    </source>
</evidence>
<evidence type="ECO:0000256" key="4">
    <source>
        <dbReference type="ARBA" id="ARBA00022475"/>
    </source>
</evidence>
<evidence type="ECO:0000256" key="13">
    <source>
        <dbReference type="ARBA" id="ARBA00023136"/>
    </source>
</evidence>
<dbReference type="PROSITE" id="PS50109">
    <property type="entry name" value="HIS_KIN"/>
    <property type="match status" value="1"/>
</dbReference>